<proteinExistence type="predicted"/>
<dbReference type="SUPFAM" id="SSF52540">
    <property type="entry name" value="P-loop containing nucleoside triphosphate hydrolases"/>
    <property type="match status" value="1"/>
</dbReference>
<name>A0A497ELL7_9CREN</name>
<dbReference type="EMBL" id="QMQV01000102">
    <property type="protein sequence ID" value="RLE47852.1"/>
    <property type="molecule type" value="Genomic_DNA"/>
</dbReference>
<dbReference type="InterPro" id="IPR027417">
    <property type="entry name" value="P-loop_NTPase"/>
</dbReference>
<dbReference type="PANTHER" id="PTHR41930">
    <property type="entry name" value="UPF0200 PROTEIN MJ1399"/>
    <property type="match status" value="1"/>
</dbReference>
<sequence>MGKRKILICSTGLPGSGKGVLAEAANELGLPVISMGDIVRRETAKMKGVIATQSVMEVMKEYREKFGMDVFARLTAKEIEKEKSQIVFIDGIRCPEEIEFFRSKDWKIVVIAVLASPRERFRRLLRRRRVDDIESYDEFLERDRKELELGLWRVI</sequence>
<evidence type="ECO:0000313" key="2">
    <source>
        <dbReference type="Proteomes" id="UP000278475"/>
    </source>
</evidence>
<feature type="non-terminal residue" evidence="1">
    <location>
        <position position="155"/>
    </location>
</feature>
<keyword evidence="1" id="KW-0418">Kinase</keyword>
<accession>A0A497ELL7</accession>
<dbReference type="Pfam" id="PF13207">
    <property type="entry name" value="AAA_17"/>
    <property type="match status" value="1"/>
</dbReference>
<keyword evidence="1" id="KW-0808">Transferase</keyword>
<dbReference type="PANTHER" id="PTHR41930:SF1">
    <property type="entry name" value="DEPHOSPHO-COA KINASE"/>
    <property type="match status" value="1"/>
</dbReference>
<dbReference type="GO" id="GO:0016301">
    <property type="term" value="F:kinase activity"/>
    <property type="evidence" value="ECO:0007669"/>
    <property type="project" value="UniProtKB-KW"/>
</dbReference>
<dbReference type="Gene3D" id="3.40.50.300">
    <property type="entry name" value="P-loop containing nucleotide triphosphate hydrolases"/>
    <property type="match status" value="1"/>
</dbReference>
<gene>
    <name evidence="1" type="ORF">DRJ31_08250</name>
</gene>
<protein>
    <submittedName>
        <fullName evidence="1">Dephospho-CoA kinase</fullName>
    </submittedName>
</protein>
<dbReference type="Proteomes" id="UP000278475">
    <property type="component" value="Unassembled WGS sequence"/>
</dbReference>
<organism evidence="1 2">
    <name type="scientific">Thermoproteota archaeon</name>
    <dbReference type="NCBI Taxonomy" id="2056631"/>
    <lineage>
        <taxon>Archaea</taxon>
        <taxon>Thermoproteota</taxon>
    </lineage>
</organism>
<dbReference type="AlphaFoldDB" id="A0A497ELL7"/>
<comment type="caution">
    <text evidence="1">The sequence shown here is derived from an EMBL/GenBank/DDBJ whole genome shotgun (WGS) entry which is preliminary data.</text>
</comment>
<reference evidence="1 2" key="1">
    <citation type="submission" date="2018-06" db="EMBL/GenBank/DDBJ databases">
        <title>Extensive metabolic versatility and redundancy in microbially diverse, dynamic hydrothermal sediments.</title>
        <authorList>
            <person name="Dombrowski N."/>
            <person name="Teske A."/>
            <person name="Baker B.J."/>
        </authorList>
    </citation>
    <scope>NUCLEOTIDE SEQUENCE [LARGE SCALE GENOMIC DNA]</scope>
    <source>
        <strain evidence="1">B66_G16</strain>
    </source>
</reference>
<evidence type="ECO:0000313" key="1">
    <source>
        <dbReference type="EMBL" id="RLE47852.1"/>
    </source>
</evidence>